<protein>
    <recommendedName>
        <fullName evidence="2">histidine kinase</fullName>
        <ecNumber evidence="2">2.7.13.3</ecNumber>
    </recommendedName>
</protein>
<dbReference type="Pfam" id="PF02518">
    <property type="entry name" value="HATPase_c"/>
    <property type="match status" value="1"/>
</dbReference>
<dbReference type="PANTHER" id="PTHR43065:SF42">
    <property type="entry name" value="TWO-COMPONENT SENSOR PPRA"/>
    <property type="match status" value="1"/>
</dbReference>
<feature type="coiled-coil region" evidence="4">
    <location>
        <begin position="141"/>
        <end position="168"/>
    </location>
</feature>
<evidence type="ECO:0000256" key="4">
    <source>
        <dbReference type="SAM" id="Coils"/>
    </source>
</evidence>
<dbReference type="PANTHER" id="PTHR43065">
    <property type="entry name" value="SENSOR HISTIDINE KINASE"/>
    <property type="match status" value="1"/>
</dbReference>
<dbReference type="EC" id="2.7.13.3" evidence="2"/>
<dbReference type="SMART" id="SM00387">
    <property type="entry name" value="HATPase_c"/>
    <property type="match status" value="1"/>
</dbReference>
<comment type="caution">
    <text evidence="7">The sequence shown here is derived from an EMBL/GenBank/DDBJ whole genome shotgun (WGS) entry which is preliminary data.</text>
</comment>
<reference evidence="7" key="1">
    <citation type="journal article" date="2022" name="Int. J. Syst. Evol. Microbiol.">
        <title>Pseudomonas aegrilactucae sp. nov. and Pseudomonas morbosilactucae sp. nov., pathogens causing bacterial rot of lettuce in Japan.</title>
        <authorList>
            <person name="Sawada H."/>
            <person name="Fujikawa T."/>
            <person name="Satou M."/>
        </authorList>
    </citation>
    <scope>NUCLEOTIDE SEQUENCE</scope>
    <source>
        <strain evidence="7">MAFF 301350</strain>
    </source>
</reference>
<feature type="domain" description="Response regulatory" evidence="6">
    <location>
        <begin position="421"/>
        <end position="536"/>
    </location>
</feature>
<dbReference type="CDD" id="cd18161">
    <property type="entry name" value="REC_hyHK_blue-like"/>
    <property type="match status" value="1"/>
</dbReference>
<name>A0A9Q2XJP4_9PSED</name>
<evidence type="ECO:0000313" key="8">
    <source>
        <dbReference type="Proteomes" id="UP001106592"/>
    </source>
</evidence>
<keyword evidence="4" id="KW-0175">Coiled coil</keyword>
<dbReference type="InterPro" id="IPR005467">
    <property type="entry name" value="His_kinase_dom"/>
</dbReference>
<dbReference type="InterPro" id="IPR003594">
    <property type="entry name" value="HATPase_dom"/>
</dbReference>
<accession>A0A9Q2XJP4</accession>
<keyword evidence="3" id="KW-0597">Phosphoprotein</keyword>
<evidence type="ECO:0000313" key="7">
    <source>
        <dbReference type="EMBL" id="MBV6288286.1"/>
    </source>
</evidence>
<dbReference type="Pfam" id="PF00072">
    <property type="entry name" value="Response_reg"/>
    <property type="match status" value="1"/>
</dbReference>
<evidence type="ECO:0000259" key="5">
    <source>
        <dbReference type="PROSITE" id="PS50109"/>
    </source>
</evidence>
<dbReference type="EMBL" id="JAHTBI010000050">
    <property type="protein sequence ID" value="MBV6288286.1"/>
    <property type="molecule type" value="Genomic_DNA"/>
</dbReference>
<dbReference type="InterPro" id="IPR003661">
    <property type="entry name" value="HisK_dim/P_dom"/>
</dbReference>
<dbReference type="SMART" id="SM00388">
    <property type="entry name" value="HisKA"/>
    <property type="match status" value="1"/>
</dbReference>
<dbReference type="PROSITE" id="PS50109">
    <property type="entry name" value="HIS_KIN"/>
    <property type="match status" value="1"/>
</dbReference>
<reference evidence="7" key="2">
    <citation type="journal article" date="2023" name="Plant Pathol.">
        <title>Dismantling and reorganizing Pseudomonas marginalis sensu#lato.</title>
        <authorList>
            <person name="Sawada H."/>
            <person name="Fujikawa T."/>
            <person name="Satou M."/>
        </authorList>
    </citation>
    <scope>NUCLEOTIDE SEQUENCE</scope>
    <source>
        <strain evidence="7">MAFF 301350</strain>
    </source>
</reference>
<evidence type="ECO:0000256" key="3">
    <source>
        <dbReference type="PROSITE-ProRule" id="PRU00169"/>
    </source>
</evidence>
<dbReference type="CDD" id="cd00082">
    <property type="entry name" value="HisKA"/>
    <property type="match status" value="1"/>
</dbReference>
<dbReference type="RefSeq" id="WP_217976295.1">
    <property type="nucleotide sequence ID" value="NZ_JAHTBI010000050.1"/>
</dbReference>
<feature type="domain" description="Histidine kinase" evidence="5">
    <location>
        <begin position="180"/>
        <end position="402"/>
    </location>
</feature>
<gene>
    <name evidence="7" type="ORF">KUO17_14810</name>
</gene>
<proteinExistence type="predicted"/>
<dbReference type="Proteomes" id="UP001106592">
    <property type="component" value="Unassembled WGS sequence"/>
</dbReference>
<dbReference type="InterPro" id="IPR001789">
    <property type="entry name" value="Sig_transdc_resp-reg_receiver"/>
</dbReference>
<keyword evidence="8" id="KW-1185">Reference proteome</keyword>
<sequence>MNNSVPNGERALILAPPSLCSQALNLFETAGIEVLVTHDLNEMAHALDQGAGLAILADESLGGFVQSPVHHYLRAQPAWSDLPVVLLTSPAHAAHPTDADVQAALGNLFLLPCPFHSSGLLSLAHASLRARRRQYQARQHGTQLKALEQRVEEQLRHLQENEQQLRHTQKMEAIGQLAGGVAHDFNNLLTGIGGSLEMIRRRLAQGREQELPKLIDMSLGAVQRAAAMTHRLLAFSSRQPLDARPVDVKALLQRARLQPQLNPDITLQLTTDDDLWRAEADAQQLQEALDNLLSNARDAMPNGGELRIHACNRRQGKPLPGGNPLASGDYVLLSLHDNGCGMPQSTLDRAFDPFFTTKPIGQGTGLGLSMVYGFSRQSQGHVALYSCIGHGTRVELFLPRHIDGPAKQPAPAQAETRSGNRVMIVEDDATVRQLVHEALTEQGYQCTEMADASLALPVLRSSRPIDLLISDVGLPGMNGRQLAEIARKLRPGLKVLFITGYAENATSRMGFLDPGMQMINKPFKFTQLTRKVAQMLGRGKTP</sequence>
<evidence type="ECO:0000259" key="6">
    <source>
        <dbReference type="PROSITE" id="PS50110"/>
    </source>
</evidence>
<dbReference type="Pfam" id="PF00512">
    <property type="entry name" value="HisKA"/>
    <property type="match status" value="1"/>
</dbReference>
<feature type="modified residue" description="4-aspartylphosphate" evidence="3">
    <location>
        <position position="471"/>
    </location>
</feature>
<comment type="catalytic activity">
    <reaction evidence="1">
        <text>ATP + protein L-histidine = ADP + protein N-phospho-L-histidine.</text>
        <dbReference type="EC" id="2.7.13.3"/>
    </reaction>
</comment>
<dbReference type="PROSITE" id="PS50110">
    <property type="entry name" value="RESPONSE_REGULATORY"/>
    <property type="match status" value="1"/>
</dbReference>
<dbReference type="AlphaFoldDB" id="A0A9Q2XJP4"/>
<evidence type="ECO:0000256" key="2">
    <source>
        <dbReference type="ARBA" id="ARBA00012438"/>
    </source>
</evidence>
<dbReference type="GO" id="GO:0000155">
    <property type="term" value="F:phosphorelay sensor kinase activity"/>
    <property type="evidence" value="ECO:0007669"/>
    <property type="project" value="InterPro"/>
</dbReference>
<organism evidence="7 8">
    <name type="scientific">Pseudomonas aegrilactucae</name>
    <dbReference type="NCBI Taxonomy" id="2854028"/>
    <lineage>
        <taxon>Bacteria</taxon>
        <taxon>Pseudomonadati</taxon>
        <taxon>Pseudomonadota</taxon>
        <taxon>Gammaproteobacteria</taxon>
        <taxon>Pseudomonadales</taxon>
        <taxon>Pseudomonadaceae</taxon>
        <taxon>Pseudomonas</taxon>
    </lineage>
</organism>
<dbReference type="SMART" id="SM00448">
    <property type="entry name" value="REC"/>
    <property type="match status" value="1"/>
</dbReference>
<evidence type="ECO:0000256" key="1">
    <source>
        <dbReference type="ARBA" id="ARBA00000085"/>
    </source>
</evidence>